<sequence>MMMMFEPDARLRRPPNENITKVEELVREDRQTTIRQLVHDASVSSGTIETILHQHLGLRRVCSKLVPHLLSLEQKNRPIQFCLSMLLKYSKPDSRRHSEVITGDETWVYFYDMPPKQQSSKWIFEDEVPKQFPNDSWRSASECSQFSSPREDFLNL</sequence>
<dbReference type="Gene3D" id="3.30.420.10">
    <property type="entry name" value="Ribonuclease H-like superfamily/Ribonuclease H"/>
    <property type="match status" value="1"/>
</dbReference>
<evidence type="ECO:0000313" key="2">
    <source>
        <dbReference type="Proteomes" id="UP001165289"/>
    </source>
</evidence>
<gene>
    <name evidence="1" type="ORF">LOD99_13839</name>
</gene>
<dbReference type="PANTHER" id="PTHR46060:SF1">
    <property type="entry name" value="MARINER MOS1 TRANSPOSASE-LIKE PROTEIN"/>
    <property type="match status" value="1"/>
</dbReference>
<organism evidence="1 2">
    <name type="scientific">Oopsacas minuta</name>
    <dbReference type="NCBI Taxonomy" id="111878"/>
    <lineage>
        <taxon>Eukaryota</taxon>
        <taxon>Metazoa</taxon>
        <taxon>Porifera</taxon>
        <taxon>Hexactinellida</taxon>
        <taxon>Hexasterophora</taxon>
        <taxon>Lyssacinosida</taxon>
        <taxon>Leucopsacidae</taxon>
        <taxon>Oopsacas</taxon>
    </lineage>
</organism>
<name>A0AAV7KIA7_9METZ</name>
<comment type="caution">
    <text evidence="1">The sequence shown here is derived from an EMBL/GenBank/DDBJ whole genome shotgun (WGS) entry which is preliminary data.</text>
</comment>
<reference evidence="1 2" key="1">
    <citation type="journal article" date="2023" name="BMC Biol.">
        <title>The compact genome of the sponge Oopsacas minuta (Hexactinellida) is lacking key metazoan core genes.</title>
        <authorList>
            <person name="Santini S."/>
            <person name="Schenkelaars Q."/>
            <person name="Jourda C."/>
            <person name="Duchesne M."/>
            <person name="Belahbib H."/>
            <person name="Rocher C."/>
            <person name="Selva M."/>
            <person name="Riesgo A."/>
            <person name="Vervoort M."/>
            <person name="Leys S.P."/>
            <person name="Kodjabachian L."/>
            <person name="Le Bivic A."/>
            <person name="Borchiellini C."/>
            <person name="Claverie J.M."/>
            <person name="Renard E."/>
        </authorList>
    </citation>
    <scope>NUCLEOTIDE SEQUENCE [LARGE SCALE GENOMIC DNA]</scope>
    <source>
        <strain evidence="1">SPO-2</strain>
    </source>
</reference>
<dbReference type="Proteomes" id="UP001165289">
    <property type="component" value="Unassembled WGS sequence"/>
</dbReference>
<evidence type="ECO:0000313" key="1">
    <source>
        <dbReference type="EMBL" id="KAI6661117.1"/>
    </source>
</evidence>
<protein>
    <submittedName>
        <fullName evidence="1">Transposase</fullName>
    </submittedName>
</protein>
<keyword evidence="2" id="KW-1185">Reference proteome</keyword>
<dbReference type="AlphaFoldDB" id="A0AAV7KIA7"/>
<dbReference type="InterPro" id="IPR052709">
    <property type="entry name" value="Transposase-MT_Hybrid"/>
</dbReference>
<dbReference type="InterPro" id="IPR036397">
    <property type="entry name" value="RNaseH_sf"/>
</dbReference>
<dbReference type="EMBL" id="JAKMXF010000022">
    <property type="protein sequence ID" value="KAI6661117.1"/>
    <property type="molecule type" value="Genomic_DNA"/>
</dbReference>
<proteinExistence type="predicted"/>
<accession>A0AAV7KIA7</accession>
<dbReference type="PANTHER" id="PTHR46060">
    <property type="entry name" value="MARINER MOS1 TRANSPOSASE-LIKE PROTEIN"/>
    <property type="match status" value="1"/>
</dbReference>
<dbReference type="GO" id="GO:0003676">
    <property type="term" value="F:nucleic acid binding"/>
    <property type="evidence" value="ECO:0007669"/>
    <property type="project" value="InterPro"/>
</dbReference>